<accession>A0A1B6DPX2</accession>
<dbReference type="GO" id="GO:0036297">
    <property type="term" value="P:interstrand cross-link repair"/>
    <property type="evidence" value="ECO:0007669"/>
    <property type="project" value="InterPro"/>
</dbReference>
<sequence>YLLIAEKIRCAPSYSFVIKYLKAYCHLYLEQGNETEFLLASITSEPMSNFCKSHYYQLLGSLHSQRDKHEEAISYFEKAVETGEHVPSALLLAANEAEDLGLPSVRCVFLKNLINVLKEDNKILSVFHMRSFPERCLAALHPDPVVTLAEAYYLLAKEALIAQHYIASSENYSELLSTLKSNYCVVVSKERPAPLPKTAVIYHEAALANLKISNFDEALYLCDHMISNHSPTRNQYRQFGIKRKLYSDFNSQEQDWNNIVSSMDEDVIALILASDVLVQKNDYTQAFDHLEKCFNSILEYKNYNIPQKRARVESGVPIDKINLLCNCLLAKVLLRKAKINETKNLTDSVYHFYRRALQFSPGDEEVLYNFKIFSQKNTDKDPFILPEKQDVVPVEELQSCALKYILESSVKNEEPANTVDPECFIDDDIVNSLFDD</sequence>
<dbReference type="AlphaFoldDB" id="A0A1B6DPX2"/>
<dbReference type="GO" id="GO:0043240">
    <property type="term" value="C:Fanconi anaemia nuclear complex"/>
    <property type="evidence" value="ECO:0007669"/>
    <property type="project" value="InterPro"/>
</dbReference>
<feature type="repeat" description="TPR" evidence="1">
    <location>
        <begin position="53"/>
        <end position="86"/>
    </location>
</feature>
<evidence type="ECO:0000256" key="1">
    <source>
        <dbReference type="PROSITE-ProRule" id="PRU00339"/>
    </source>
</evidence>
<evidence type="ECO:0000313" key="2">
    <source>
        <dbReference type="EMBL" id="JAS27709.1"/>
    </source>
</evidence>
<dbReference type="PROSITE" id="PS50005">
    <property type="entry name" value="TPR"/>
    <property type="match status" value="1"/>
</dbReference>
<keyword evidence="1" id="KW-0802">TPR repeat</keyword>
<dbReference type="SMART" id="SM00028">
    <property type="entry name" value="TPR"/>
    <property type="match status" value="3"/>
</dbReference>
<reference evidence="2" key="1">
    <citation type="submission" date="2015-12" db="EMBL/GenBank/DDBJ databases">
        <title>De novo transcriptome assembly of four potential Pierce s Disease insect vectors from Arizona vineyards.</title>
        <authorList>
            <person name="Tassone E.E."/>
        </authorList>
    </citation>
    <scope>NUCLEOTIDE SEQUENCE</scope>
</reference>
<dbReference type="Gene3D" id="1.25.40.10">
    <property type="entry name" value="Tetratricopeptide repeat domain"/>
    <property type="match status" value="2"/>
</dbReference>
<proteinExistence type="predicted"/>
<dbReference type="Pfam" id="PF13181">
    <property type="entry name" value="TPR_8"/>
    <property type="match status" value="1"/>
</dbReference>
<organism evidence="2">
    <name type="scientific">Clastoptera arizonana</name>
    <name type="common">Arizona spittle bug</name>
    <dbReference type="NCBI Taxonomy" id="38151"/>
    <lineage>
        <taxon>Eukaryota</taxon>
        <taxon>Metazoa</taxon>
        <taxon>Ecdysozoa</taxon>
        <taxon>Arthropoda</taxon>
        <taxon>Hexapoda</taxon>
        <taxon>Insecta</taxon>
        <taxon>Pterygota</taxon>
        <taxon>Neoptera</taxon>
        <taxon>Paraneoptera</taxon>
        <taxon>Hemiptera</taxon>
        <taxon>Auchenorrhyncha</taxon>
        <taxon>Cercopoidea</taxon>
        <taxon>Clastopteridae</taxon>
        <taxon>Clastoptera</taxon>
    </lineage>
</organism>
<dbReference type="InterPro" id="IPR039684">
    <property type="entry name" value="FANCG"/>
</dbReference>
<feature type="non-terminal residue" evidence="2">
    <location>
        <position position="1"/>
    </location>
</feature>
<dbReference type="EMBL" id="GEDC01009589">
    <property type="protein sequence ID" value="JAS27709.1"/>
    <property type="molecule type" value="Transcribed_RNA"/>
</dbReference>
<dbReference type="InterPro" id="IPR011990">
    <property type="entry name" value="TPR-like_helical_dom_sf"/>
</dbReference>
<evidence type="ECO:0000313" key="3">
    <source>
        <dbReference type="EMBL" id="JAS35907.1"/>
    </source>
</evidence>
<name>A0A1B6DPX2_9HEMI</name>
<dbReference type="InterPro" id="IPR019734">
    <property type="entry name" value="TPR_rpt"/>
</dbReference>
<dbReference type="PANTHER" id="PTHR15254:SF2">
    <property type="entry name" value="FANCONI ANEMIA GROUP G PROTEIN"/>
    <property type="match status" value="1"/>
</dbReference>
<dbReference type="PANTHER" id="PTHR15254">
    <property type="entry name" value="FANCONI ANEMIA GROUP G PROTEIN FAMILY MEMBER"/>
    <property type="match status" value="1"/>
</dbReference>
<gene>
    <name evidence="2" type="ORF">g.21354</name>
    <name evidence="3" type="ORF">g.21356</name>
</gene>
<dbReference type="EMBL" id="GEDC01001391">
    <property type="protein sequence ID" value="JAS35907.1"/>
    <property type="molecule type" value="Transcribed_RNA"/>
</dbReference>
<dbReference type="SUPFAM" id="SSF48452">
    <property type="entry name" value="TPR-like"/>
    <property type="match status" value="2"/>
</dbReference>
<protein>
    <submittedName>
        <fullName evidence="2">Uncharacterized protein</fullName>
    </submittedName>
</protein>